<evidence type="ECO:0000313" key="2">
    <source>
        <dbReference type="EMBL" id="GGI18372.1"/>
    </source>
</evidence>
<organism evidence="2 3">
    <name type="scientific">Oxalicibacterium faecigallinarum</name>
    <dbReference type="NCBI Taxonomy" id="573741"/>
    <lineage>
        <taxon>Bacteria</taxon>
        <taxon>Pseudomonadati</taxon>
        <taxon>Pseudomonadota</taxon>
        <taxon>Betaproteobacteria</taxon>
        <taxon>Burkholderiales</taxon>
        <taxon>Oxalobacteraceae</taxon>
        <taxon>Oxalicibacterium</taxon>
    </lineage>
</organism>
<evidence type="ECO:0000256" key="1">
    <source>
        <dbReference type="SAM" id="MobiDB-lite"/>
    </source>
</evidence>
<comment type="caution">
    <text evidence="2">The sequence shown here is derived from an EMBL/GenBank/DDBJ whole genome shotgun (WGS) entry which is preliminary data.</text>
</comment>
<dbReference type="EMBL" id="BMDI01000001">
    <property type="protein sequence ID" value="GGI18372.1"/>
    <property type="molecule type" value="Genomic_DNA"/>
</dbReference>
<reference evidence="3" key="1">
    <citation type="journal article" date="2019" name="Int. J. Syst. Evol. Microbiol.">
        <title>The Global Catalogue of Microorganisms (GCM) 10K type strain sequencing project: providing services to taxonomists for standard genome sequencing and annotation.</title>
        <authorList>
            <consortium name="The Broad Institute Genomics Platform"/>
            <consortium name="The Broad Institute Genome Sequencing Center for Infectious Disease"/>
            <person name="Wu L."/>
            <person name="Ma J."/>
        </authorList>
    </citation>
    <scope>NUCLEOTIDE SEQUENCE [LARGE SCALE GENOMIC DNA]</scope>
    <source>
        <strain evidence="3">CCM 2767</strain>
    </source>
</reference>
<dbReference type="AlphaFoldDB" id="A0A8J3AP60"/>
<proteinExistence type="predicted"/>
<name>A0A8J3AP60_9BURK</name>
<evidence type="ECO:0000313" key="3">
    <source>
        <dbReference type="Proteomes" id="UP000642180"/>
    </source>
</evidence>
<dbReference type="Proteomes" id="UP000642180">
    <property type="component" value="Unassembled WGS sequence"/>
</dbReference>
<gene>
    <name evidence="2" type="ORF">GCM10008066_13680</name>
</gene>
<sequence>MVTLKYVFDDLRQAETVADMLRPQKTNTVQVLSLADETGGTEGNFLLEYKDESEHNADRISSGAPFDPNINKGLGKQKMVHNDKVLLIVEGDDRDHARIHALMIDAKGRQID</sequence>
<feature type="region of interest" description="Disordered" evidence="1">
    <location>
        <begin position="56"/>
        <end position="75"/>
    </location>
</feature>
<keyword evidence="3" id="KW-1185">Reference proteome</keyword>
<protein>
    <submittedName>
        <fullName evidence="2">Uncharacterized protein</fullName>
    </submittedName>
</protein>
<accession>A0A8J3AP60</accession>